<comment type="subunit">
    <text evidence="10">Heterotetramer of two alpha and two beta subunits.</text>
</comment>
<feature type="binding site" evidence="10">
    <location>
        <begin position="53"/>
        <end position="55"/>
    </location>
    <ligand>
        <name>ATP</name>
        <dbReference type="ChEBI" id="CHEBI:30616"/>
    </ligand>
</feature>
<dbReference type="InterPro" id="IPR005809">
    <property type="entry name" value="Succ_CoA_ligase-like_bsu"/>
</dbReference>
<dbReference type="GO" id="GO:0004775">
    <property type="term" value="F:succinate-CoA ligase (ADP-forming) activity"/>
    <property type="evidence" value="ECO:0007669"/>
    <property type="project" value="UniProtKB-UniRule"/>
</dbReference>
<evidence type="ECO:0000256" key="1">
    <source>
        <dbReference type="ARBA" id="ARBA00009182"/>
    </source>
</evidence>
<dbReference type="PROSITE" id="PS01217">
    <property type="entry name" value="SUCCINYL_COA_LIG_3"/>
    <property type="match status" value="1"/>
</dbReference>
<comment type="catalytic activity">
    <reaction evidence="9">
        <text>GTP + succinate + CoA = succinyl-CoA + GDP + phosphate</text>
        <dbReference type="Rhea" id="RHEA:22120"/>
        <dbReference type="ChEBI" id="CHEBI:30031"/>
        <dbReference type="ChEBI" id="CHEBI:37565"/>
        <dbReference type="ChEBI" id="CHEBI:43474"/>
        <dbReference type="ChEBI" id="CHEBI:57287"/>
        <dbReference type="ChEBI" id="CHEBI:57292"/>
        <dbReference type="ChEBI" id="CHEBI:58189"/>
    </reaction>
    <physiologicalReaction direction="right-to-left" evidence="9">
        <dbReference type="Rhea" id="RHEA:22122"/>
    </physiologicalReaction>
</comment>
<dbReference type="GO" id="GO:0006099">
    <property type="term" value="P:tricarboxylic acid cycle"/>
    <property type="evidence" value="ECO:0007669"/>
    <property type="project" value="UniProtKB-UniRule"/>
</dbReference>
<evidence type="ECO:0000256" key="8">
    <source>
        <dbReference type="ARBA" id="ARBA00050563"/>
    </source>
</evidence>
<dbReference type="GO" id="GO:0006104">
    <property type="term" value="P:succinyl-CoA metabolic process"/>
    <property type="evidence" value="ECO:0007669"/>
    <property type="project" value="TreeGrafter"/>
</dbReference>
<dbReference type="PANTHER" id="PTHR11815:SF10">
    <property type="entry name" value="SUCCINATE--COA LIGASE [GDP-FORMING] SUBUNIT BETA, MITOCHONDRIAL"/>
    <property type="match status" value="1"/>
</dbReference>
<dbReference type="Pfam" id="PF08442">
    <property type="entry name" value="ATP-grasp_2"/>
    <property type="match status" value="1"/>
</dbReference>
<dbReference type="FunFam" id="3.30.470.20:FF:000002">
    <property type="entry name" value="Succinate--CoA ligase [ADP-forming] subunit beta"/>
    <property type="match status" value="1"/>
</dbReference>
<keyword evidence="6 10" id="KW-0067">ATP-binding</keyword>
<feature type="binding site" evidence="10">
    <location>
        <position position="216"/>
    </location>
    <ligand>
        <name>Mg(2+)</name>
        <dbReference type="ChEBI" id="CHEBI:18420"/>
    </ligand>
</feature>
<feature type="binding site" evidence="10">
    <location>
        <position position="107"/>
    </location>
    <ligand>
        <name>ATP</name>
        <dbReference type="ChEBI" id="CHEBI:30616"/>
    </ligand>
</feature>
<organism evidence="12 13">
    <name type="scientific">Methylogaea oryzae</name>
    <dbReference type="NCBI Taxonomy" id="1295382"/>
    <lineage>
        <taxon>Bacteria</taxon>
        <taxon>Pseudomonadati</taxon>
        <taxon>Pseudomonadota</taxon>
        <taxon>Gammaproteobacteria</taxon>
        <taxon>Methylococcales</taxon>
        <taxon>Methylococcaceae</taxon>
        <taxon>Methylogaea</taxon>
    </lineage>
</organism>
<dbReference type="FunFam" id="3.40.50.261:FF:000001">
    <property type="entry name" value="Succinate--CoA ligase [ADP-forming] subunit beta"/>
    <property type="match status" value="1"/>
</dbReference>
<evidence type="ECO:0000313" key="13">
    <source>
        <dbReference type="Proteomes" id="UP000824988"/>
    </source>
</evidence>
<feature type="binding site" evidence="10">
    <location>
        <position position="267"/>
    </location>
    <ligand>
        <name>substrate</name>
        <note>ligand shared with subunit alpha</note>
    </ligand>
</feature>
<dbReference type="EMBL" id="AP019782">
    <property type="protein sequence ID" value="BBL70799.1"/>
    <property type="molecule type" value="Genomic_DNA"/>
</dbReference>
<reference evidence="12" key="1">
    <citation type="submission" date="2019-06" db="EMBL/GenBank/DDBJ databases">
        <title>Complete genome sequence of Methylogaea oryzae strain JCM16910.</title>
        <authorList>
            <person name="Asakawa S."/>
        </authorList>
    </citation>
    <scope>NUCLEOTIDE SEQUENCE</scope>
    <source>
        <strain evidence="12">E10</strain>
    </source>
</reference>
<comment type="pathway">
    <text evidence="10">Carbohydrate metabolism; tricarboxylic acid cycle; succinate from succinyl-CoA (ligase route): step 1/1.</text>
</comment>
<evidence type="ECO:0000256" key="5">
    <source>
        <dbReference type="ARBA" id="ARBA00022741"/>
    </source>
</evidence>
<feature type="domain" description="ATP-grasp" evidence="11">
    <location>
        <begin position="9"/>
        <end position="55"/>
    </location>
</feature>
<sequence>MNIHEYQAKELLKSFGVPVPAGKVAFSEAEAGAAAQEVGGSKWVVKAQIHAGGRGKAGGVKVVDTLSDVKKTADAMLGTHLVTHQTGPEGQIIQRVWVEQASNIVKEYYLGMVIDRATQRVTIMASSEGGMDIEEVAKATPEKIIKETIDPAVGLMPFQCRKVAVAIGLKGKLVSQSVKLLQGAYNCMVAHDALQVEINPMAVVNNGGEDQLIALDAKLNFDDNGLYRQKAIVDLRDLAEEDPKEVEATSHGLNYIALSGNIGCIVNGAGLAMASMDAITLHGGEPANFLDVGGGASPQKVTNACRIVLEDPNVKCILVNIFAGINRCDWIAEGLIQACNNLNIQVPLIVRLAGTNVEEGKKILNESGLKFITAENLDDAAAKAVATAKG</sequence>
<feature type="binding site" evidence="10">
    <location>
        <position position="199"/>
    </location>
    <ligand>
        <name>Mg(2+)</name>
        <dbReference type="ChEBI" id="CHEBI:18420"/>
    </ligand>
</feature>
<dbReference type="InterPro" id="IPR017866">
    <property type="entry name" value="Succ-CoA_synthase_bsu_CS"/>
</dbReference>
<accession>A0A8D5AJH4</accession>
<evidence type="ECO:0000256" key="6">
    <source>
        <dbReference type="ARBA" id="ARBA00022840"/>
    </source>
</evidence>
<dbReference type="KEGG" id="moz:MoryE10_14050"/>
<protein>
    <recommendedName>
        <fullName evidence="10">Succinate--CoA ligase [ADP-forming] subunit beta</fullName>
        <ecNumber evidence="10">6.2.1.5</ecNumber>
    </recommendedName>
    <alternativeName>
        <fullName evidence="10">Succinyl-CoA synthetase subunit beta</fullName>
        <shortName evidence="10">SCS-beta</shortName>
    </alternativeName>
</protein>
<evidence type="ECO:0000256" key="9">
    <source>
        <dbReference type="ARBA" id="ARBA00052891"/>
    </source>
</evidence>
<dbReference type="FunFam" id="3.30.1490.20:FF:000002">
    <property type="entry name" value="Succinate--CoA ligase [ADP-forming] subunit beta"/>
    <property type="match status" value="1"/>
</dbReference>
<evidence type="ECO:0000256" key="3">
    <source>
        <dbReference type="ARBA" id="ARBA00022598"/>
    </source>
</evidence>
<dbReference type="NCBIfam" id="NF001913">
    <property type="entry name" value="PRK00696.1"/>
    <property type="match status" value="1"/>
</dbReference>
<keyword evidence="3 10" id="KW-0436">Ligase</keyword>
<dbReference type="GO" id="GO:0042709">
    <property type="term" value="C:succinate-CoA ligase complex"/>
    <property type="evidence" value="ECO:0007669"/>
    <property type="project" value="TreeGrafter"/>
</dbReference>
<dbReference type="GO" id="GO:0005524">
    <property type="term" value="F:ATP binding"/>
    <property type="evidence" value="ECO:0007669"/>
    <property type="project" value="UniProtKB-UniRule"/>
</dbReference>
<keyword evidence="5 10" id="KW-0547">Nucleotide-binding</keyword>
<keyword evidence="2 10" id="KW-0816">Tricarboxylic acid cycle</keyword>
<evidence type="ECO:0000256" key="2">
    <source>
        <dbReference type="ARBA" id="ARBA00022532"/>
    </source>
</evidence>
<dbReference type="PANTHER" id="PTHR11815">
    <property type="entry name" value="SUCCINYL-COA SYNTHETASE BETA CHAIN"/>
    <property type="match status" value="1"/>
</dbReference>
<dbReference type="UniPathway" id="UPA00223">
    <property type="reaction ID" value="UER00999"/>
</dbReference>
<evidence type="ECO:0000313" key="12">
    <source>
        <dbReference type="EMBL" id="BBL70799.1"/>
    </source>
</evidence>
<evidence type="ECO:0000256" key="4">
    <source>
        <dbReference type="ARBA" id="ARBA00022723"/>
    </source>
</evidence>
<dbReference type="GO" id="GO:0005829">
    <property type="term" value="C:cytosol"/>
    <property type="evidence" value="ECO:0007669"/>
    <property type="project" value="TreeGrafter"/>
</dbReference>
<feature type="binding site" evidence="10">
    <location>
        <position position="46"/>
    </location>
    <ligand>
        <name>ATP</name>
        <dbReference type="ChEBI" id="CHEBI:30616"/>
    </ligand>
</feature>
<keyword evidence="13" id="KW-1185">Reference proteome</keyword>
<dbReference type="InterPro" id="IPR005811">
    <property type="entry name" value="SUCC_ACL_C"/>
</dbReference>
<dbReference type="GO" id="GO:0000287">
    <property type="term" value="F:magnesium ion binding"/>
    <property type="evidence" value="ECO:0007669"/>
    <property type="project" value="UniProtKB-UniRule"/>
</dbReference>
<comment type="function">
    <text evidence="10">Succinyl-CoA synthetase functions in the citric acid cycle (TCA), coupling the hydrolysis of succinyl-CoA to the synthesis of either ATP or GTP and thus represents the only step of substrate-level phosphorylation in the TCA. The beta subunit provides nucleotide specificity of the enzyme and binds the substrate succinate, while the binding sites for coenzyme A and phosphate are found in the alpha subunit.</text>
</comment>
<comment type="catalytic activity">
    <reaction evidence="8">
        <text>succinate + ATP + CoA = succinyl-CoA + ADP + phosphate</text>
        <dbReference type="Rhea" id="RHEA:17661"/>
        <dbReference type="ChEBI" id="CHEBI:30031"/>
        <dbReference type="ChEBI" id="CHEBI:30616"/>
        <dbReference type="ChEBI" id="CHEBI:43474"/>
        <dbReference type="ChEBI" id="CHEBI:57287"/>
        <dbReference type="ChEBI" id="CHEBI:57292"/>
        <dbReference type="ChEBI" id="CHEBI:456216"/>
        <dbReference type="EC" id="6.2.1.5"/>
    </reaction>
    <physiologicalReaction direction="right-to-left" evidence="8">
        <dbReference type="Rhea" id="RHEA:17663"/>
    </physiologicalReaction>
</comment>
<dbReference type="EC" id="6.2.1.5" evidence="10"/>
<proteinExistence type="inferred from homology"/>
<dbReference type="InterPro" id="IPR011761">
    <property type="entry name" value="ATP-grasp"/>
</dbReference>
<dbReference type="AlphaFoldDB" id="A0A8D5AJH4"/>
<dbReference type="PROSITE" id="PS50975">
    <property type="entry name" value="ATP_GRASP"/>
    <property type="match status" value="1"/>
</dbReference>
<comment type="similarity">
    <text evidence="1 10">Belongs to the succinate/malate CoA ligase beta subunit family.</text>
</comment>
<evidence type="ECO:0000259" key="11">
    <source>
        <dbReference type="PROSITE" id="PS50975"/>
    </source>
</evidence>
<evidence type="ECO:0000256" key="7">
    <source>
        <dbReference type="ARBA" id="ARBA00022842"/>
    </source>
</evidence>
<dbReference type="Pfam" id="PF00549">
    <property type="entry name" value="Ligase_CoA"/>
    <property type="match status" value="1"/>
</dbReference>
<keyword evidence="7 10" id="KW-0460">Magnesium</keyword>
<dbReference type="PIRSF" id="PIRSF001554">
    <property type="entry name" value="SucCS_beta"/>
    <property type="match status" value="1"/>
</dbReference>
<comment type="caution">
    <text evidence="10">Lacks conserved residue(s) required for the propagation of feature annotation.</text>
</comment>
<gene>
    <name evidence="10 12" type="primary">sucC</name>
    <name evidence="12" type="ORF">MoryE10_14050</name>
</gene>
<dbReference type="InterPro" id="IPR013650">
    <property type="entry name" value="ATP-grasp_succ-CoA_synth-type"/>
</dbReference>
<dbReference type="RefSeq" id="WP_221048651.1">
    <property type="nucleotide sequence ID" value="NZ_AP019782.1"/>
</dbReference>
<feature type="binding site" evidence="10">
    <location>
        <position position="102"/>
    </location>
    <ligand>
        <name>ATP</name>
        <dbReference type="ChEBI" id="CHEBI:30616"/>
    </ligand>
</feature>
<name>A0A8D5AJH4_9GAMM</name>
<evidence type="ECO:0000256" key="10">
    <source>
        <dbReference type="HAMAP-Rule" id="MF_00558"/>
    </source>
</evidence>
<dbReference type="NCBIfam" id="TIGR01016">
    <property type="entry name" value="sucCoAbeta"/>
    <property type="match status" value="1"/>
</dbReference>
<dbReference type="HAMAP" id="MF_00558">
    <property type="entry name" value="Succ_CoA_beta"/>
    <property type="match status" value="1"/>
</dbReference>
<keyword evidence="4 10" id="KW-0479">Metal-binding</keyword>
<feature type="binding site" evidence="10">
    <location>
        <position position="99"/>
    </location>
    <ligand>
        <name>ATP</name>
        <dbReference type="ChEBI" id="CHEBI:30616"/>
    </ligand>
</feature>
<comment type="cofactor">
    <cofactor evidence="10">
        <name>Mg(2+)</name>
        <dbReference type="ChEBI" id="CHEBI:18420"/>
    </cofactor>
    <text evidence="10">Binds 1 Mg(2+) ion per subunit.</text>
</comment>
<dbReference type="Proteomes" id="UP000824988">
    <property type="component" value="Chromosome"/>
</dbReference>